<dbReference type="PANTHER" id="PTHR33932">
    <property type="entry name" value="NA(+)/H(+) ANTIPORTER SUBUNIT B"/>
    <property type="match status" value="1"/>
</dbReference>
<name>A0A084UCJ4_9HYPH</name>
<dbReference type="InterPro" id="IPR007182">
    <property type="entry name" value="MnhB"/>
</dbReference>
<evidence type="ECO:0000313" key="10">
    <source>
        <dbReference type="Proteomes" id="UP000053675"/>
    </source>
</evidence>
<sequence length="139" mass="14770">MRTLIFRTVAPYLTSLMVLFSIFVLLRGHNEPGGGFIGGLIAASAFAIYGIACGVAPVRRSLYFHPMAISGAGLLISALSGLFSMMFGVPFLTGLWTKLEIGAIALDLSTVLFFDIGVYLVVVGSITSIALALEEREHA</sequence>
<feature type="transmembrane region" description="Helical" evidence="7">
    <location>
        <begin position="35"/>
        <end position="56"/>
    </location>
</feature>
<evidence type="ECO:0000256" key="4">
    <source>
        <dbReference type="ARBA" id="ARBA00022692"/>
    </source>
</evidence>
<dbReference type="eggNOG" id="COG2111">
    <property type="taxonomic scope" value="Bacteria"/>
</dbReference>
<dbReference type="Pfam" id="PF04039">
    <property type="entry name" value="MnhB"/>
    <property type="match status" value="1"/>
</dbReference>
<evidence type="ECO:0000256" key="7">
    <source>
        <dbReference type="SAM" id="Phobius"/>
    </source>
</evidence>
<feature type="domain" description="Na+/H+ antiporter MnhB subunit-related protein" evidence="8">
    <location>
        <begin position="5"/>
        <end position="127"/>
    </location>
</feature>
<reference evidence="9 10" key="1">
    <citation type="submission" date="2014-05" db="EMBL/GenBank/DDBJ databases">
        <title>Draft Genome Sequence of Nitratireductor basaltis Strain UMTGB225, A Marine Bacterium Isolated from Green Barrel Tunicate.</title>
        <authorList>
            <person name="Gan H.Y."/>
        </authorList>
    </citation>
    <scope>NUCLEOTIDE SEQUENCE [LARGE SCALE GENOMIC DNA]</scope>
    <source>
        <strain evidence="9 10">UMTGB225</strain>
    </source>
</reference>
<dbReference type="Proteomes" id="UP000053675">
    <property type="component" value="Unassembled WGS sequence"/>
</dbReference>
<dbReference type="PATRIC" id="fig|472175.3.peg.1725"/>
<keyword evidence="3" id="KW-1003">Cell membrane</keyword>
<dbReference type="EMBL" id="JMQM01000001">
    <property type="protein sequence ID" value="KFB10680.1"/>
    <property type="molecule type" value="Genomic_DNA"/>
</dbReference>
<dbReference type="GO" id="GO:0005886">
    <property type="term" value="C:plasma membrane"/>
    <property type="evidence" value="ECO:0007669"/>
    <property type="project" value="UniProtKB-SubCell"/>
</dbReference>
<keyword evidence="6 7" id="KW-0472">Membrane</keyword>
<evidence type="ECO:0000256" key="3">
    <source>
        <dbReference type="ARBA" id="ARBA00022475"/>
    </source>
</evidence>
<keyword evidence="10" id="KW-1185">Reference proteome</keyword>
<dbReference type="InterPro" id="IPR050622">
    <property type="entry name" value="CPA3_antiporter_subunitB"/>
</dbReference>
<dbReference type="NCBIfam" id="NF009223">
    <property type="entry name" value="PRK12573.1"/>
    <property type="match status" value="1"/>
</dbReference>
<accession>A0A084UCJ4</accession>
<evidence type="ECO:0000256" key="6">
    <source>
        <dbReference type="ARBA" id="ARBA00023136"/>
    </source>
</evidence>
<feature type="transmembrane region" description="Helical" evidence="7">
    <location>
        <begin position="12"/>
        <end position="29"/>
    </location>
</feature>
<dbReference type="NCBIfam" id="NF009163">
    <property type="entry name" value="PRK12509.1"/>
    <property type="match status" value="1"/>
</dbReference>
<feature type="transmembrane region" description="Helical" evidence="7">
    <location>
        <begin position="68"/>
        <end position="92"/>
    </location>
</feature>
<protein>
    <submittedName>
        <fullName evidence="9">Putative monovalent cation/H+ antiporter subunit B</fullName>
    </submittedName>
</protein>
<dbReference type="RefSeq" id="WP_036481790.1">
    <property type="nucleotide sequence ID" value="NZ_JMQM01000001.1"/>
</dbReference>
<dbReference type="OrthoDB" id="9798859at2"/>
<comment type="caution">
    <text evidence="9">The sequence shown here is derived from an EMBL/GenBank/DDBJ whole genome shotgun (WGS) entry which is preliminary data.</text>
</comment>
<evidence type="ECO:0000256" key="5">
    <source>
        <dbReference type="ARBA" id="ARBA00022989"/>
    </source>
</evidence>
<feature type="transmembrane region" description="Helical" evidence="7">
    <location>
        <begin position="112"/>
        <end position="133"/>
    </location>
</feature>
<comment type="similarity">
    <text evidence="2">Belongs to the CPA3 antiporters (TC 2.A.63) subunit B family.</text>
</comment>
<organism evidence="9 10">
    <name type="scientific">Nitratireductor basaltis</name>
    <dbReference type="NCBI Taxonomy" id="472175"/>
    <lineage>
        <taxon>Bacteria</taxon>
        <taxon>Pseudomonadati</taxon>
        <taxon>Pseudomonadota</taxon>
        <taxon>Alphaproteobacteria</taxon>
        <taxon>Hyphomicrobiales</taxon>
        <taxon>Phyllobacteriaceae</taxon>
        <taxon>Nitratireductor</taxon>
    </lineage>
</organism>
<evidence type="ECO:0000313" key="9">
    <source>
        <dbReference type="EMBL" id="KFB10680.1"/>
    </source>
</evidence>
<dbReference type="AlphaFoldDB" id="A0A084UCJ4"/>
<proteinExistence type="inferred from homology"/>
<evidence type="ECO:0000256" key="2">
    <source>
        <dbReference type="ARBA" id="ARBA00009425"/>
    </source>
</evidence>
<comment type="subcellular location">
    <subcellularLocation>
        <location evidence="1">Cell membrane</location>
        <topology evidence="1">Multi-pass membrane protein</topology>
    </subcellularLocation>
</comment>
<keyword evidence="5 7" id="KW-1133">Transmembrane helix</keyword>
<keyword evidence="4 7" id="KW-0812">Transmembrane</keyword>
<dbReference type="STRING" id="472175.EL18_01718"/>
<evidence type="ECO:0000256" key="1">
    <source>
        <dbReference type="ARBA" id="ARBA00004651"/>
    </source>
</evidence>
<evidence type="ECO:0000259" key="8">
    <source>
        <dbReference type="Pfam" id="PF04039"/>
    </source>
</evidence>
<gene>
    <name evidence="9" type="ORF">EL18_01718</name>
</gene>
<dbReference type="PANTHER" id="PTHR33932:SF4">
    <property type="entry name" value="NA(+)_H(+) ANTIPORTER SUBUNIT B"/>
    <property type="match status" value="1"/>
</dbReference>